<comment type="subunit">
    <text evidence="6">Monomer.</text>
</comment>
<evidence type="ECO:0000256" key="12">
    <source>
        <dbReference type="ARBA" id="ARBA00023235"/>
    </source>
</evidence>
<evidence type="ECO:0000256" key="14">
    <source>
        <dbReference type="PIRNR" id="PIRNR005096"/>
    </source>
</evidence>
<comment type="subcellular location">
    <subcellularLocation>
        <location evidence="3">Cytoplasm</location>
    </subcellularLocation>
</comment>
<dbReference type="CDD" id="cd09019">
    <property type="entry name" value="galactose_mutarotase_like"/>
    <property type="match status" value="1"/>
</dbReference>
<dbReference type="Gene3D" id="2.70.98.10">
    <property type="match status" value="1"/>
</dbReference>
<feature type="compositionally biased region" description="Low complexity" evidence="18">
    <location>
        <begin position="25"/>
        <end position="38"/>
    </location>
</feature>
<evidence type="ECO:0000256" key="13">
    <source>
        <dbReference type="ARBA" id="ARBA00023277"/>
    </source>
</evidence>
<keyword evidence="9" id="KW-0963">Cytoplasm</keyword>
<comment type="pathway">
    <text evidence="4 14">Carbohydrate metabolism; hexose metabolism.</text>
</comment>
<comment type="similarity">
    <text evidence="5 14">Belongs to the aldose epimerase family.</text>
</comment>
<feature type="active site" description="Proton donor" evidence="15">
    <location>
        <position position="220"/>
    </location>
</feature>
<reference evidence="19 20" key="1">
    <citation type="submission" date="2019-07" db="EMBL/GenBank/DDBJ databases">
        <title>Whole genome shotgun sequence of Segetibacter aerophilus NBRC 106135.</title>
        <authorList>
            <person name="Hosoyama A."/>
            <person name="Uohara A."/>
            <person name="Ohji S."/>
            <person name="Ichikawa N."/>
        </authorList>
    </citation>
    <scope>NUCLEOTIDE SEQUENCE [LARGE SCALE GENOMIC DNA]</scope>
    <source>
        <strain evidence="19 20">NBRC 106135</strain>
    </source>
</reference>
<evidence type="ECO:0000256" key="3">
    <source>
        <dbReference type="ARBA" id="ARBA00004496"/>
    </source>
</evidence>
<feature type="active site" description="Proton acceptor" evidence="15">
    <location>
        <position position="351"/>
    </location>
</feature>
<protein>
    <recommendedName>
        <fullName evidence="8 14">Aldose 1-epimerase</fullName>
        <ecNumber evidence="7 14">5.1.3.3</ecNumber>
    </recommendedName>
</protein>
<feature type="binding site" evidence="16">
    <location>
        <position position="286"/>
    </location>
    <ligand>
        <name>beta-D-galactose</name>
        <dbReference type="ChEBI" id="CHEBI:27667"/>
    </ligand>
</feature>
<evidence type="ECO:0000256" key="17">
    <source>
        <dbReference type="PIRSR" id="PIRSR005096-3"/>
    </source>
</evidence>
<evidence type="ECO:0000256" key="11">
    <source>
        <dbReference type="ARBA" id="ARBA00022837"/>
    </source>
</evidence>
<organism evidence="19 20">
    <name type="scientific">Segetibacter aerophilus</name>
    <dbReference type="NCBI Taxonomy" id="670293"/>
    <lineage>
        <taxon>Bacteria</taxon>
        <taxon>Pseudomonadati</taxon>
        <taxon>Bacteroidota</taxon>
        <taxon>Chitinophagia</taxon>
        <taxon>Chitinophagales</taxon>
        <taxon>Chitinophagaceae</taxon>
        <taxon>Segetibacter</taxon>
    </lineage>
</organism>
<keyword evidence="13 14" id="KW-0119">Carbohydrate metabolism</keyword>
<dbReference type="SUPFAM" id="SSF74650">
    <property type="entry name" value="Galactose mutarotase-like"/>
    <property type="match status" value="1"/>
</dbReference>
<dbReference type="InterPro" id="IPR014718">
    <property type="entry name" value="GH-type_carb-bd"/>
</dbReference>
<dbReference type="PANTHER" id="PTHR10091:SF0">
    <property type="entry name" value="GALACTOSE MUTAROTASE"/>
    <property type="match status" value="1"/>
</dbReference>
<dbReference type="EC" id="5.1.3.3" evidence="7 14"/>
<dbReference type="InterPro" id="IPR018052">
    <property type="entry name" value="Ald1_epimerase_CS"/>
</dbReference>
<dbReference type="GO" id="GO:0006006">
    <property type="term" value="P:glucose metabolic process"/>
    <property type="evidence" value="ECO:0007669"/>
    <property type="project" value="TreeGrafter"/>
</dbReference>
<dbReference type="GO" id="GO:0033499">
    <property type="term" value="P:galactose catabolic process via UDP-galactose, Leloir pathway"/>
    <property type="evidence" value="ECO:0007669"/>
    <property type="project" value="TreeGrafter"/>
</dbReference>
<dbReference type="GO" id="GO:0004034">
    <property type="term" value="F:aldose 1-epimerase activity"/>
    <property type="evidence" value="ECO:0007669"/>
    <property type="project" value="UniProtKB-EC"/>
</dbReference>
<dbReference type="PANTHER" id="PTHR10091">
    <property type="entry name" value="ALDOSE-1-EPIMERASE"/>
    <property type="match status" value="1"/>
</dbReference>
<dbReference type="AlphaFoldDB" id="A0A512B6J5"/>
<dbReference type="InterPro" id="IPR047215">
    <property type="entry name" value="Galactose_mutarotase-like"/>
</dbReference>
<keyword evidence="11" id="KW-0106">Calcium</keyword>
<evidence type="ECO:0000256" key="10">
    <source>
        <dbReference type="ARBA" id="ARBA00022553"/>
    </source>
</evidence>
<proteinExistence type="inferred from homology"/>
<dbReference type="OrthoDB" id="9779408at2"/>
<evidence type="ECO:0000256" key="8">
    <source>
        <dbReference type="ARBA" id="ARBA00014165"/>
    </source>
</evidence>
<dbReference type="RefSeq" id="WP_147201558.1">
    <property type="nucleotide sequence ID" value="NZ_BJYT01000001.1"/>
</dbReference>
<dbReference type="EMBL" id="BJYT01000001">
    <property type="protein sequence ID" value="GEO07591.1"/>
    <property type="molecule type" value="Genomic_DNA"/>
</dbReference>
<keyword evidence="20" id="KW-1185">Reference proteome</keyword>
<evidence type="ECO:0000313" key="19">
    <source>
        <dbReference type="EMBL" id="GEO07591.1"/>
    </source>
</evidence>
<feature type="binding site" evidence="17">
    <location>
        <begin position="220"/>
        <end position="222"/>
    </location>
    <ligand>
        <name>beta-D-galactose</name>
        <dbReference type="ChEBI" id="CHEBI:27667"/>
    </ligand>
</feature>
<dbReference type="InterPro" id="IPR011013">
    <property type="entry name" value="Gal_mutarotase_sf_dom"/>
</dbReference>
<feature type="binding site" evidence="17">
    <location>
        <begin position="121"/>
        <end position="122"/>
    </location>
    <ligand>
        <name>beta-D-galactose</name>
        <dbReference type="ChEBI" id="CHEBI:27667"/>
    </ligand>
</feature>
<keyword evidence="12 14" id="KW-0413">Isomerase</keyword>
<evidence type="ECO:0000256" key="9">
    <source>
        <dbReference type="ARBA" id="ARBA00022490"/>
    </source>
</evidence>
<dbReference type="InterPro" id="IPR008183">
    <property type="entry name" value="Aldose_1/G6P_1-epimerase"/>
</dbReference>
<comment type="caution">
    <text evidence="19">The sequence shown here is derived from an EMBL/GenBank/DDBJ whole genome shotgun (WGS) entry which is preliminary data.</text>
</comment>
<dbReference type="NCBIfam" id="NF008277">
    <property type="entry name" value="PRK11055.1"/>
    <property type="match status" value="1"/>
</dbReference>
<comment type="catalytic activity">
    <reaction evidence="1 14">
        <text>alpha-D-glucose = beta-D-glucose</text>
        <dbReference type="Rhea" id="RHEA:10264"/>
        <dbReference type="ChEBI" id="CHEBI:15903"/>
        <dbReference type="ChEBI" id="CHEBI:17925"/>
        <dbReference type="EC" id="5.1.3.3"/>
    </reaction>
</comment>
<keyword evidence="10" id="KW-0597">Phosphoprotein</keyword>
<comment type="cofactor">
    <cofactor evidence="2">
        <name>Ca(2+)</name>
        <dbReference type="ChEBI" id="CHEBI:29108"/>
    </cofactor>
</comment>
<sequence>MKKIVVNSALGILMAGVFTSCGNNSSSSESSNASDTTSKVSKAGIQQSDWGETDGKKVFLYTLTNENGVQVKISNYGGTVTSFVTPTKSGASSNIVLGFEELSGYLAKPPYFGATVGRYGNRIAKGKFTLDGNTYTLATNNGQNALHGGLKGFDKVVWDVAPIDSATPALTLSYLSKDGEEGYPGNLKVSVRFSLSDDNELTIDYEADTDKATPVNLTNHSYWNLTGDAKNTILDHSLKIDADKYTPVDTTLIPTGELKPVKGTPFDFTEPHTVGERISAVPGGYDHNWVLNHKMGSMDLVATLSDPSTGRKLEVYTTEPGLQFYSGNFLDGTIKTSFGTPIQKHAALCLETQHFPDSPNRPNFPSTILKPGEKYHTTTKYKVILEK</sequence>
<evidence type="ECO:0000256" key="4">
    <source>
        <dbReference type="ARBA" id="ARBA00005028"/>
    </source>
</evidence>
<dbReference type="FunFam" id="2.70.98.10:FF:000003">
    <property type="entry name" value="Aldose 1-epimerase"/>
    <property type="match status" value="1"/>
</dbReference>
<evidence type="ECO:0000256" key="15">
    <source>
        <dbReference type="PIRSR" id="PIRSR005096-1"/>
    </source>
</evidence>
<accession>A0A512B6J5</accession>
<dbReference type="GO" id="GO:0030246">
    <property type="term" value="F:carbohydrate binding"/>
    <property type="evidence" value="ECO:0007669"/>
    <property type="project" value="InterPro"/>
</dbReference>
<dbReference type="InterPro" id="IPR015443">
    <property type="entry name" value="Aldose_1-epimerase"/>
</dbReference>
<feature type="region of interest" description="Disordered" evidence="18">
    <location>
        <begin position="25"/>
        <end position="46"/>
    </location>
</feature>
<dbReference type="UniPathway" id="UPA00242"/>
<dbReference type="PROSITE" id="PS00545">
    <property type="entry name" value="ALDOSE_1_EPIMERASE"/>
    <property type="match status" value="1"/>
</dbReference>
<evidence type="ECO:0000256" key="16">
    <source>
        <dbReference type="PIRSR" id="PIRSR005096-2"/>
    </source>
</evidence>
<evidence type="ECO:0000256" key="7">
    <source>
        <dbReference type="ARBA" id="ARBA00013185"/>
    </source>
</evidence>
<evidence type="ECO:0000256" key="2">
    <source>
        <dbReference type="ARBA" id="ARBA00001913"/>
    </source>
</evidence>
<dbReference type="Pfam" id="PF01263">
    <property type="entry name" value="Aldose_epim"/>
    <property type="match status" value="1"/>
</dbReference>
<gene>
    <name evidence="19" type="primary">galM</name>
    <name evidence="19" type="ORF">SAE01_00870</name>
</gene>
<dbReference type="PROSITE" id="PS51257">
    <property type="entry name" value="PROKAR_LIPOPROTEIN"/>
    <property type="match status" value="1"/>
</dbReference>
<name>A0A512B6J5_9BACT</name>
<dbReference type="Proteomes" id="UP000321513">
    <property type="component" value="Unassembled WGS sequence"/>
</dbReference>
<evidence type="ECO:0000256" key="5">
    <source>
        <dbReference type="ARBA" id="ARBA00006206"/>
    </source>
</evidence>
<evidence type="ECO:0000313" key="20">
    <source>
        <dbReference type="Proteomes" id="UP000321513"/>
    </source>
</evidence>
<dbReference type="GO" id="GO:0005737">
    <property type="term" value="C:cytoplasm"/>
    <property type="evidence" value="ECO:0007669"/>
    <property type="project" value="UniProtKB-SubCell"/>
</dbReference>
<evidence type="ECO:0000256" key="6">
    <source>
        <dbReference type="ARBA" id="ARBA00011245"/>
    </source>
</evidence>
<dbReference type="PIRSF" id="PIRSF005096">
    <property type="entry name" value="GALM"/>
    <property type="match status" value="1"/>
</dbReference>
<evidence type="ECO:0000256" key="18">
    <source>
        <dbReference type="SAM" id="MobiDB-lite"/>
    </source>
</evidence>
<evidence type="ECO:0000256" key="1">
    <source>
        <dbReference type="ARBA" id="ARBA00001614"/>
    </source>
</evidence>